<keyword evidence="4" id="KW-1185">Reference proteome</keyword>
<dbReference type="EMBL" id="JNVC02000004">
    <property type="protein sequence ID" value="KEZ53078.1"/>
    <property type="molecule type" value="Genomic_DNA"/>
</dbReference>
<proteinExistence type="predicted"/>
<evidence type="ECO:0000313" key="4">
    <source>
        <dbReference type="Proteomes" id="UP000028549"/>
    </source>
</evidence>
<protein>
    <recommendedName>
        <fullName evidence="2">CBS domain-containing protein</fullName>
    </recommendedName>
</protein>
<dbReference type="AlphaFoldDB" id="A0A084H0G6"/>
<keyword evidence="1" id="KW-0129">CBS domain</keyword>
<accession>A0A084H0G6</accession>
<evidence type="ECO:0000259" key="2">
    <source>
        <dbReference type="PROSITE" id="PS51371"/>
    </source>
</evidence>
<feature type="domain" description="CBS" evidence="2">
    <location>
        <begin position="7"/>
        <end position="66"/>
    </location>
</feature>
<dbReference type="STRING" id="246786.GS18_0209730"/>
<organism evidence="3 4">
    <name type="scientific">Metabacillus indicus</name>
    <name type="common">Bacillus indicus</name>
    <dbReference type="NCBI Taxonomy" id="246786"/>
    <lineage>
        <taxon>Bacteria</taxon>
        <taxon>Bacillati</taxon>
        <taxon>Bacillota</taxon>
        <taxon>Bacilli</taxon>
        <taxon>Bacillales</taxon>
        <taxon>Bacillaceae</taxon>
        <taxon>Metabacillus</taxon>
    </lineage>
</organism>
<dbReference type="RefSeq" id="WP_029566062.1">
    <property type="nucleotide sequence ID" value="NZ_JNVC02000004.1"/>
</dbReference>
<dbReference type="Pfam" id="PF00571">
    <property type="entry name" value="CBS"/>
    <property type="match status" value="1"/>
</dbReference>
<sequence length="211" mass="24367">MFVKSTMIPKNRTVHAEAGDSLKTVLEKLEHHKIDGVPVLKGAAYIGIVTRFHLYEEFFQSELKKEAFLSEKKAEDIAVHTDVYLEGEEIFENTLLQLKDYPLIAVVGVEKEFLGIVTRYDVLEQFQSAFGMNKKGVRIAFTSVETEGRIARLTELAKQFHEDIISLVTFDETESMVRRIVMKIEKKDNINRFIERIEKSGFRILDIHEDE</sequence>
<dbReference type="InterPro" id="IPR000644">
    <property type="entry name" value="CBS_dom"/>
</dbReference>
<dbReference type="Gene3D" id="3.10.580.10">
    <property type="entry name" value="CBS-domain"/>
    <property type="match status" value="1"/>
</dbReference>
<dbReference type="SUPFAM" id="SSF54631">
    <property type="entry name" value="CBS-domain pair"/>
    <property type="match status" value="1"/>
</dbReference>
<comment type="caution">
    <text evidence="3">The sequence shown here is derived from an EMBL/GenBank/DDBJ whole genome shotgun (WGS) entry which is preliminary data.</text>
</comment>
<dbReference type="PROSITE" id="PS51371">
    <property type="entry name" value="CBS"/>
    <property type="match status" value="1"/>
</dbReference>
<gene>
    <name evidence="3" type="ORF">GS18_0209730</name>
</gene>
<reference evidence="3 4" key="1">
    <citation type="journal article" date="2005" name="Int. J. Syst. Evol. Microbiol.">
        <title>Bacillus cibi sp. nov., isolated from jeotgal, a traditional Korean fermented seafood.</title>
        <authorList>
            <person name="Yoon J.H."/>
            <person name="Lee C.H."/>
            <person name="Oh T.K."/>
        </authorList>
    </citation>
    <scope>NUCLEOTIDE SEQUENCE [LARGE SCALE GENOMIC DNA]</scope>
    <source>
        <strain evidence="3 4">DSM 16189</strain>
    </source>
</reference>
<evidence type="ECO:0000313" key="3">
    <source>
        <dbReference type="EMBL" id="KEZ53078.1"/>
    </source>
</evidence>
<name>A0A084H0G6_METID</name>
<dbReference type="InterPro" id="IPR046342">
    <property type="entry name" value="CBS_dom_sf"/>
</dbReference>
<evidence type="ECO:0000256" key="1">
    <source>
        <dbReference type="PROSITE-ProRule" id="PRU00703"/>
    </source>
</evidence>
<dbReference type="OrthoDB" id="1706107at2"/>
<dbReference type="Proteomes" id="UP000028549">
    <property type="component" value="Unassembled WGS sequence"/>
</dbReference>